<dbReference type="AlphaFoldDB" id="A0A329SHP9"/>
<comment type="caution">
    <text evidence="3">The sequence shown here is derived from an EMBL/GenBank/DDBJ whole genome shotgun (WGS) entry which is preliminary data.</text>
</comment>
<evidence type="ECO:0000256" key="1">
    <source>
        <dbReference type="SAM" id="MobiDB-lite"/>
    </source>
</evidence>
<name>A0A329SHP9_9STRA</name>
<dbReference type="STRING" id="29920.A0A329SHP9"/>
<dbReference type="Pfam" id="PF13843">
    <property type="entry name" value="DDE_Tnp_1_7"/>
    <property type="match status" value="1"/>
</dbReference>
<feature type="domain" description="PiggyBac transposable element-derived protein" evidence="2">
    <location>
        <begin position="372"/>
        <end position="438"/>
    </location>
</feature>
<gene>
    <name evidence="3" type="ORF">PC110_g7456</name>
</gene>
<sequence length="567" mass="62808">MSEIPGVRKHVNSQASGETKRRRIARGASSNSQPTDNALSSSLGGIVDLKRAWSKLRKEGWTSRLPRLGLDNRYIRPGENPKGVEGVDFLVGEEAVLQFISSRADKTVGAITLAAVDADAGGRGSGGRGRGAARRVQGCDQDRGVVRELGAVFGSIEVASLNTARTAQSNDSSSNDSIGLERASSTLVITPPPLLQDIYVHKLVAVSPEKEPWMKSTVYKVVGTAYIMGRVCRRMQKGKKTSLFQVRWIDLQFQHAVEYLSVGKVQDGIEHYRTLVQVKTPDWRVLTQPDSDDDMDIDDVADLEVGAVYEEYEFPDEHTTSLEEVEAIKNMIFDPTGHTEGPKDLFTYSDGSSKTRLCPEYRHIFEHSASSCFFAYIPLYFWRQVLYETNEYAIAKNIRTSSPFTLPELMTFFGILFYMALADKGEFSNYWGEQPEDRMFGGTTTALDAWADNLSEGQLLYGRRALQDMESAAAATKSTSSMRPDHSLGSPATERSSVFSKQFYADKNRKRRRCIVLWMLVVECPKEKASVTLDLVVLHKSEQATTNVAVAVLSSGVLSKLKTVAMG</sequence>
<evidence type="ECO:0000313" key="3">
    <source>
        <dbReference type="EMBL" id="RAW36259.1"/>
    </source>
</evidence>
<accession>A0A329SHP9</accession>
<keyword evidence="4" id="KW-1185">Reference proteome</keyword>
<feature type="region of interest" description="Disordered" evidence="1">
    <location>
        <begin position="474"/>
        <end position="493"/>
    </location>
</feature>
<proteinExistence type="predicted"/>
<reference evidence="3 4" key="1">
    <citation type="submission" date="2018-01" db="EMBL/GenBank/DDBJ databases">
        <title>Draft genome of the strawberry crown rot pathogen Phytophthora cactorum.</title>
        <authorList>
            <person name="Armitage A.D."/>
            <person name="Lysoe E."/>
            <person name="Nellist C.F."/>
            <person name="Harrison R.J."/>
            <person name="Brurberg M.B."/>
        </authorList>
    </citation>
    <scope>NUCLEOTIDE SEQUENCE [LARGE SCALE GENOMIC DNA]</scope>
    <source>
        <strain evidence="3 4">10300</strain>
    </source>
</reference>
<organism evidence="3 4">
    <name type="scientific">Phytophthora cactorum</name>
    <dbReference type="NCBI Taxonomy" id="29920"/>
    <lineage>
        <taxon>Eukaryota</taxon>
        <taxon>Sar</taxon>
        <taxon>Stramenopiles</taxon>
        <taxon>Oomycota</taxon>
        <taxon>Peronosporomycetes</taxon>
        <taxon>Peronosporales</taxon>
        <taxon>Peronosporaceae</taxon>
        <taxon>Phytophthora</taxon>
    </lineage>
</organism>
<evidence type="ECO:0000259" key="2">
    <source>
        <dbReference type="Pfam" id="PF13843"/>
    </source>
</evidence>
<protein>
    <recommendedName>
        <fullName evidence="2">PiggyBac transposable element-derived protein domain-containing protein</fullName>
    </recommendedName>
</protein>
<dbReference type="EMBL" id="MJFZ01000144">
    <property type="protein sequence ID" value="RAW36259.1"/>
    <property type="molecule type" value="Genomic_DNA"/>
</dbReference>
<dbReference type="PANTHER" id="PTHR37069">
    <property type="entry name" value="DDE_TNP_1_7 DOMAIN-CONTAINING PROTEIN"/>
    <property type="match status" value="1"/>
</dbReference>
<dbReference type="Proteomes" id="UP000251314">
    <property type="component" value="Unassembled WGS sequence"/>
</dbReference>
<feature type="compositionally biased region" description="Polar residues" evidence="1">
    <location>
        <begin position="28"/>
        <end position="41"/>
    </location>
</feature>
<dbReference type="OrthoDB" id="115587at2759"/>
<evidence type="ECO:0000313" key="4">
    <source>
        <dbReference type="Proteomes" id="UP000251314"/>
    </source>
</evidence>
<feature type="region of interest" description="Disordered" evidence="1">
    <location>
        <begin position="1"/>
        <end position="41"/>
    </location>
</feature>
<dbReference type="PANTHER" id="PTHR37069:SF2">
    <property type="entry name" value="PIGGYBAC TRANSPOSABLE ELEMENT-DERIVED PROTEIN DOMAIN-CONTAINING PROTEIN"/>
    <property type="match status" value="1"/>
</dbReference>
<dbReference type="VEuPathDB" id="FungiDB:PC110_g7456"/>
<dbReference type="InterPro" id="IPR029526">
    <property type="entry name" value="PGBD"/>
</dbReference>